<accession>A0A3N0B1N6</accession>
<gene>
    <name evidence="2" type="ORF">DMP06_03205</name>
</gene>
<dbReference type="OrthoDB" id="3177272at2"/>
<keyword evidence="1" id="KW-1133">Transmembrane helix</keyword>
<dbReference type="InterPro" id="IPR008407">
    <property type="entry name" value="Brnchd-chn_aa_trnsp_AzlD"/>
</dbReference>
<name>A0A3N0B1N6_9ACTN</name>
<feature type="transmembrane region" description="Helical" evidence="1">
    <location>
        <begin position="103"/>
        <end position="120"/>
    </location>
</feature>
<sequence length="122" mass="12900">MTRPSRWVISVSIGDFLIVFVAVALTMLACRVLPVFLLKGKQLPETVVRALNFIPPAAFAALVANDLFDPSKVTSGDVWSWLAPLIAAACVVVVGAKTKSMAWCIVVGVGALAVLTYLPAMA</sequence>
<comment type="caution">
    <text evidence="2">The sequence shown here is derived from an EMBL/GenBank/DDBJ whole genome shotgun (WGS) entry which is preliminary data.</text>
</comment>
<reference evidence="3" key="1">
    <citation type="submission" date="2018-05" db="EMBL/GenBank/DDBJ databases">
        <title>Genome Sequencing of selected type strains of the family Eggerthellaceae.</title>
        <authorList>
            <person name="Danylec N."/>
            <person name="Stoll D.A."/>
            <person name="Doetsch A."/>
            <person name="Huch M."/>
        </authorList>
    </citation>
    <scope>NUCLEOTIDE SEQUENCE [LARGE SCALE GENOMIC DNA]</scope>
    <source>
        <strain evidence="3">DSM 24851</strain>
    </source>
</reference>
<protein>
    <submittedName>
        <fullName evidence="2">Branched-chain amino acid transporter</fullName>
    </submittedName>
</protein>
<evidence type="ECO:0000313" key="2">
    <source>
        <dbReference type="EMBL" id="RNL41015.1"/>
    </source>
</evidence>
<organism evidence="2 3">
    <name type="scientific">Slackia equolifaciens</name>
    <dbReference type="NCBI Taxonomy" id="498718"/>
    <lineage>
        <taxon>Bacteria</taxon>
        <taxon>Bacillati</taxon>
        <taxon>Actinomycetota</taxon>
        <taxon>Coriobacteriia</taxon>
        <taxon>Eggerthellales</taxon>
        <taxon>Eggerthellaceae</taxon>
        <taxon>Slackia</taxon>
    </lineage>
</organism>
<dbReference type="PROSITE" id="PS51257">
    <property type="entry name" value="PROKAR_LIPOPROTEIN"/>
    <property type="match status" value="1"/>
</dbReference>
<feature type="transmembrane region" description="Helical" evidence="1">
    <location>
        <begin position="79"/>
        <end position="96"/>
    </location>
</feature>
<keyword evidence="3" id="KW-1185">Reference proteome</keyword>
<evidence type="ECO:0000256" key="1">
    <source>
        <dbReference type="SAM" id="Phobius"/>
    </source>
</evidence>
<dbReference type="Proteomes" id="UP000269591">
    <property type="component" value="Unassembled WGS sequence"/>
</dbReference>
<dbReference type="Pfam" id="PF05437">
    <property type="entry name" value="AzlD"/>
    <property type="match status" value="1"/>
</dbReference>
<keyword evidence="1" id="KW-0812">Transmembrane</keyword>
<dbReference type="AlphaFoldDB" id="A0A3N0B1N6"/>
<dbReference type="RefSeq" id="WP_123208298.1">
    <property type="nucleotide sequence ID" value="NZ_JBHTHO010000001.1"/>
</dbReference>
<proteinExistence type="predicted"/>
<feature type="transmembrane region" description="Helical" evidence="1">
    <location>
        <begin position="16"/>
        <end position="38"/>
    </location>
</feature>
<keyword evidence="1" id="KW-0472">Membrane</keyword>
<dbReference type="EMBL" id="QIBX01000003">
    <property type="protein sequence ID" value="RNL41015.1"/>
    <property type="molecule type" value="Genomic_DNA"/>
</dbReference>
<evidence type="ECO:0000313" key="3">
    <source>
        <dbReference type="Proteomes" id="UP000269591"/>
    </source>
</evidence>